<evidence type="ECO:0000256" key="1">
    <source>
        <dbReference type="SAM" id="MobiDB-lite"/>
    </source>
</evidence>
<evidence type="ECO:0008006" key="5">
    <source>
        <dbReference type="Google" id="ProtNLM"/>
    </source>
</evidence>
<feature type="non-terminal residue" evidence="3">
    <location>
        <position position="1"/>
    </location>
</feature>
<evidence type="ECO:0000256" key="2">
    <source>
        <dbReference type="SAM" id="Phobius"/>
    </source>
</evidence>
<feature type="compositionally biased region" description="Pro residues" evidence="1">
    <location>
        <begin position="213"/>
        <end position="222"/>
    </location>
</feature>
<feature type="transmembrane region" description="Helical" evidence="2">
    <location>
        <begin position="38"/>
        <end position="62"/>
    </location>
</feature>
<name>A0A9W8IWU2_9AGAR</name>
<dbReference type="OrthoDB" id="3364107at2759"/>
<organism evidence="3 4">
    <name type="scientific">Candolleomyces eurysporus</name>
    <dbReference type="NCBI Taxonomy" id="2828524"/>
    <lineage>
        <taxon>Eukaryota</taxon>
        <taxon>Fungi</taxon>
        <taxon>Dikarya</taxon>
        <taxon>Basidiomycota</taxon>
        <taxon>Agaricomycotina</taxon>
        <taxon>Agaricomycetes</taxon>
        <taxon>Agaricomycetidae</taxon>
        <taxon>Agaricales</taxon>
        <taxon>Agaricineae</taxon>
        <taxon>Psathyrellaceae</taxon>
        <taxon>Candolleomyces</taxon>
    </lineage>
</organism>
<feature type="transmembrane region" description="Helical" evidence="2">
    <location>
        <begin position="74"/>
        <end position="94"/>
    </location>
</feature>
<keyword evidence="2" id="KW-0472">Membrane</keyword>
<feature type="transmembrane region" description="Helical" evidence="2">
    <location>
        <begin position="114"/>
        <end position="136"/>
    </location>
</feature>
<keyword evidence="4" id="KW-1185">Reference proteome</keyword>
<comment type="caution">
    <text evidence="3">The sequence shown here is derived from an EMBL/GenBank/DDBJ whole genome shotgun (WGS) entry which is preliminary data.</text>
</comment>
<dbReference type="AlphaFoldDB" id="A0A9W8IWU2"/>
<evidence type="ECO:0000313" key="3">
    <source>
        <dbReference type="EMBL" id="KAJ2924821.1"/>
    </source>
</evidence>
<feature type="region of interest" description="Disordered" evidence="1">
    <location>
        <begin position="205"/>
        <end position="240"/>
    </location>
</feature>
<gene>
    <name evidence="3" type="ORF">H1R20_g12253</name>
</gene>
<dbReference type="Proteomes" id="UP001140091">
    <property type="component" value="Unassembled WGS sequence"/>
</dbReference>
<dbReference type="EMBL" id="JANBPK010001203">
    <property type="protein sequence ID" value="KAJ2924821.1"/>
    <property type="molecule type" value="Genomic_DNA"/>
</dbReference>
<reference evidence="3" key="1">
    <citation type="submission" date="2022-06" db="EMBL/GenBank/DDBJ databases">
        <title>Genome Sequence of Candolleomyces eurysporus.</title>
        <authorList>
            <person name="Buettner E."/>
        </authorList>
    </citation>
    <scope>NUCLEOTIDE SEQUENCE</scope>
    <source>
        <strain evidence="3">VTCC 930004</strain>
    </source>
</reference>
<accession>A0A9W8IWU2</accession>
<protein>
    <recommendedName>
        <fullName evidence="5">MARVEL domain-containing protein</fullName>
    </recommendedName>
</protein>
<keyword evidence="2" id="KW-1133">Transmembrane helix</keyword>
<sequence length="240" mass="26489">MIAKLLPLVRTVAFGAVCLFSVIIFSLSVHIVSITRGYYPFAALSLATSILSLLTLPASYIISSKRRGAITSFVAVEIVWLWLLWILWISGAGSTVALPWLNYYTGGAYSEARAIAAFSFLNWLIITFYTLALLTLSIRSHLRGYTYVWRSEVNHFDWSAPAANSGFNKGGVAGPEQNFTGTTVHSENTYQSQYPVGNVSNVGPHVLSQQYPPQQPQYPPPQQQQAFVGAPRRMPQSPQV</sequence>
<keyword evidence="2" id="KW-0812">Transmembrane</keyword>
<proteinExistence type="predicted"/>
<evidence type="ECO:0000313" key="4">
    <source>
        <dbReference type="Proteomes" id="UP001140091"/>
    </source>
</evidence>
<feature type="transmembrane region" description="Helical" evidence="2">
    <location>
        <begin position="12"/>
        <end position="32"/>
    </location>
</feature>